<dbReference type="PROSITE" id="PS50043">
    <property type="entry name" value="HTH_LUXR_2"/>
    <property type="match status" value="1"/>
</dbReference>
<organism evidence="5 6">
    <name type="scientific">Allokutzneria oryzae</name>
    <dbReference type="NCBI Taxonomy" id="1378989"/>
    <lineage>
        <taxon>Bacteria</taxon>
        <taxon>Bacillati</taxon>
        <taxon>Actinomycetota</taxon>
        <taxon>Actinomycetes</taxon>
        <taxon>Pseudonocardiales</taxon>
        <taxon>Pseudonocardiaceae</taxon>
        <taxon>Allokutzneria</taxon>
    </lineage>
</organism>
<dbReference type="PANTHER" id="PTHR44688">
    <property type="entry name" value="DNA-BINDING TRANSCRIPTIONAL ACTIVATOR DEVR_DOSR"/>
    <property type="match status" value="1"/>
</dbReference>
<dbReference type="InterPro" id="IPR036388">
    <property type="entry name" value="WH-like_DNA-bd_sf"/>
</dbReference>
<dbReference type="Proteomes" id="UP001589693">
    <property type="component" value="Unassembled WGS sequence"/>
</dbReference>
<evidence type="ECO:0000259" key="4">
    <source>
        <dbReference type="PROSITE" id="PS50043"/>
    </source>
</evidence>
<dbReference type="InterPro" id="IPR000792">
    <property type="entry name" value="Tscrpt_reg_LuxR_C"/>
</dbReference>
<dbReference type="SMART" id="SM00421">
    <property type="entry name" value="HTH_LUXR"/>
    <property type="match status" value="1"/>
</dbReference>
<evidence type="ECO:0000313" key="6">
    <source>
        <dbReference type="Proteomes" id="UP001589693"/>
    </source>
</evidence>
<dbReference type="CDD" id="cd06170">
    <property type="entry name" value="LuxR_C_like"/>
    <property type="match status" value="1"/>
</dbReference>
<keyword evidence="6" id="KW-1185">Reference proteome</keyword>
<dbReference type="RefSeq" id="WP_377862374.1">
    <property type="nucleotide sequence ID" value="NZ_JBHLZU010000034.1"/>
</dbReference>
<accession>A0ABV6A8F1</accession>
<keyword evidence="3" id="KW-0804">Transcription</keyword>
<dbReference type="InterPro" id="IPR016032">
    <property type="entry name" value="Sig_transdc_resp-reg_C-effctor"/>
</dbReference>
<evidence type="ECO:0000256" key="3">
    <source>
        <dbReference type="ARBA" id="ARBA00023163"/>
    </source>
</evidence>
<dbReference type="PRINTS" id="PR00038">
    <property type="entry name" value="HTHLUXR"/>
</dbReference>
<protein>
    <submittedName>
        <fullName evidence="5">Response regulator transcription factor</fullName>
    </submittedName>
</protein>
<dbReference type="PROSITE" id="PS00622">
    <property type="entry name" value="HTH_LUXR_1"/>
    <property type="match status" value="1"/>
</dbReference>
<evidence type="ECO:0000256" key="2">
    <source>
        <dbReference type="ARBA" id="ARBA00023125"/>
    </source>
</evidence>
<dbReference type="EMBL" id="JBHLZU010000034">
    <property type="protein sequence ID" value="MFB9909460.1"/>
    <property type="molecule type" value="Genomic_DNA"/>
</dbReference>
<feature type="domain" description="HTH luxR-type" evidence="4">
    <location>
        <begin position="10"/>
        <end position="75"/>
    </location>
</feature>
<dbReference type="SUPFAM" id="SSF46894">
    <property type="entry name" value="C-terminal effector domain of the bipartite response regulators"/>
    <property type="match status" value="1"/>
</dbReference>
<keyword evidence="1" id="KW-0805">Transcription regulation</keyword>
<evidence type="ECO:0000256" key="1">
    <source>
        <dbReference type="ARBA" id="ARBA00023015"/>
    </source>
</evidence>
<keyword evidence="2" id="KW-0238">DNA-binding</keyword>
<dbReference type="Gene3D" id="1.10.10.10">
    <property type="entry name" value="Winged helix-like DNA-binding domain superfamily/Winged helix DNA-binding domain"/>
    <property type="match status" value="1"/>
</dbReference>
<evidence type="ECO:0000313" key="5">
    <source>
        <dbReference type="EMBL" id="MFB9909460.1"/>
    </source>
</evidence>
<gene>
    <name evidence="5" type="ORF">ACFFQA_36460</name>
</gene>
<sequence>MRIARAQRELADRVAELTARELQIVRLVGTGRNNREIAEELRISEATVKTHLNRAMPKLGVSTRAQAVVIAYETGLVRVGSRLPRDRR</sequence>
<dbReference type="Pfam" id="PF00196">
    <property type="entry name" value="GerE"/>
    <property type="match status" value="1"/>
</dbReference>
<reference evidence="5 6" key="1">
    <citation type="submission" date="2024-09" db="EMBL/GenBank/DDBJ databases">
        <authorList>
            <person name="Sun Q."/>
            <person name="Mori K."/>
        </authorList>
    </citation>
    <scope>NUCLEOTIDE SEQUENCE [LARGE SCALE GENOMIC DNA]</scope>
    <source>
        <strain evidence="5 6">TBRC 7907</strain>
    </source>
</reference>
<comment type="caution">
    <text evidence="5">The sequence shown here is derived from an EMBL/GenBank/DDBJ whole genome shotgun (WGS) entry which is preliminary data.</text>
</comment>
<name>A0ABV6A8F1_9PSEU</name>
<dbReference type="PANTHER" id="PTHR44688:SF16">
    <property type="entry name" value="DNA-BINDING TRANSCRIPTIONAL ACTIVATOR DEVR_DOSR"/>
    <property type="match status" value="1"/>
</dbReference>
<proteinExistence type="predicted"/>